<feature type="domain" description="Tn3 transposase DDE" evidence="1">
    <location>
        <begin position="18"/>
        <end position="57"/>
    </location>
</feature>
<sequence length="116" mass="13153">MVRALTPTGAEHGRALESVYLDAIVKYLREQGYPVRDEDVARLSPLGWRHINLQGRYAFISSPPSELRPLRDPIPPTPTTSSELLYGGDRLADVRGFSRRLSSRCRIPGRRRVDPR</sequence>
<proteinExistence type="predicted"/>
<organism evidence="2 3">
    <name type="scientific">Saccharopolyspora griseoalba</name>
    <dbReference type="NCBI Taxonomy" id="1431848"/>
    <lineage>
        <taxon>Bacteria</taxon>
        <taxon>Bacillati</taxon>
        <taxon>Actinomycetota</taxon>
        <taxon>Actinomycetes</taxon>
        <taxon>Pseudonocardiales</taxon>
        <taxon>Pseudonocardiaceae</taxon>
        <taxon>Saccharopolyspora</taxon>
    </lineage>
</organism>
<dbReference type="Proteomes" id="UP001596504">
    <property type="component" value="Unassembled WGS sequence"/>
</dbReference>
<keyword evidence="3" id="KW-1185">Reference proteome</keyword>
<dbReference type="RefSeq" id="WP_380667595.1">
    <property type="nucleotide sequence ID" value="NZ_JBHTCJ010000005.1"/>
</dbReference>
<dbReference type="InterPro" id="IPR002513">
    <property type="entry name" value="Tn3_Tnp_DDE_dom"/>
</dbReference>
<dbReference type="Pfam" id="PF01526">
    <property type="entry name" value="DDE_Tnp_Tn3"/>
    <property type="match status" value="1"/>
</dbReference>
<evidence type="ECO:0000259" key="1">
    <source>
        <dbReference type="Pfam" id="PF01526"/>
    </source>
</evidence>
<evidence type="ECO:0000313" key="2">
    <source>
        <dbReference type="EMBL" id="MFC7342072.1"/>
    </source>
</evidence>
<accession>A0ABW2LIF4</accession>
<evidence type="ECO:0000313" key="3">
    <source>
        <dbReference type="Proteomes" id="UP001596504"/>
    </source>
</evidence>
<name>A0ABW2LIF4_9PSEU</name>
<comment type="caution">
    <text evidence="2">The sequence shown here is derived from an EMBL/GenBank/DDBJ whole genome shotgun (WGS) entry which is preliminary data.</text>
</comment>
<dbReference type="EMBL" id="JBHTCJ010000005">
    <property type="protein sequence ID" value="MFC7342072.1"/>
    <property type="molecule type" value="Genomic_DNA"/>
</dbReference>
<reference evidence="3" key="1">
    <citation type="journal article" date="2019" name="Int. J. Syst. Evol. Microbiol.">
        <title>The Global Catalogue of Microorganisms (GCM) 10K type strain sequencing project: providing services to taxonomists for standard genome sequencing and annotation.</title>
        <authorList>
            <consortium name="The Broad Institute Genomics Platform"/>
            <consortium name="The Broad Institute Genome Sequencing Center for Infectious Disease"/>
            <person name="Wu L."/>
            <person name="Ma J."/>
        </authorList>
    </citation>
    <scope>NUCLEOTIDE SEQUENCE [LARGE SCALE GENOMIC DNA]</scope>
    <source>
        <strain evidence="3">WLHS5</strain>
    </source>
</reference>
<gene>
    <name evidence="2" type="ORF">ACFQRI_11690</name>
</gene>
<protein>
    <submittedName>
        <fullName evidence="2">Tn3 family transposase</fullName>
    </submittedName>
</protein>